<reference evidence="8 9" key="1">
    <citation type="submission" date="2018-05" db="EMBL/GenBank/DDBJ databases">
        <title>Genetic diversity of glacier-inhabiting Cryobacterium bacteria in China and description of Cryobacterium mengkeensis sp. nov. and Arthrobacter glacialis sp. nov.</title>
        <authorList>
            <person name="Liu Q."/>
            <person name="Xin Y.-H."/>
        </authorList>
    </citation>
    <scope>NUCLEOTIDE SEQUENCE [LARGE SCALE GENOMIC DNA]</scope>
    <source>
        <strain evidence="8 9">GP3</strain>
    </source>
</reference>
<keyword evidence="6 7" id="KW-0472">Membrane</keyword>
<feature type="transmembrane region" description="Helical" evidence="7">
    <location>
        <begin position="173"/>
        <end position="197"/>
    </location>
</feature>
<comment type="caution">
    <text evidence="8">The sequence shown here is derived from an EMBL/GenBank/DDBJ whole genome shotgun (WGS) entry which is preliminary data.</text>
</comment>
<keyword evidence="2 7" id="KW-0813">Transport</keyword>
<dbReference type="Gene3D" id="1.10.3720.10">
    <property type="entry name" value="MetI-like"/>
    <property type="match status" value="1"/>
</dbReference>
<feature type="transmembrane region" description="Helical" evidence="7">
    <location>
        <begin position="284"/>
        <end position="305"/>
    </location>
</feature>
<name>A0A2V3DTI1_9MICC</name>
<evidence type="ECO:0000256" key="5">
    <source>
        <dbReference type="ARBA" id="ARBA00022989"/>
    </source>
</evidence>
<dbReference type="EMBL" id="QHLZ01000003">
    <property type="protein sequence ID" value="PXA66320.1"/>
    <property type="molecule type" value="Genomic_DNA"/>
</dbReference>
<evidence type="ECO:0000256" key="1">
    <source>
        <dbReference type="ARBA" id="ARBA00004651"/>
    </source>
</evidence>
<feature type="transmembrane region" description="Helical" evidence="7">
    <location>
        <begin position="126"/>
        <end position="146"/>
    </location>
</feature>
<evidence type="ECO:0000256" key="4">
    <source>
        <dbReference type="ARBA" id="ARBA00022692"/>
    </source>
</evidence>
<dbReference type="Pfam" id="PF00528">
    <property type="entry name" value="BPD_transp_1"/>
    <property type="match status" value="1"/>
</dbReference>
<comment type="similarity">
    <text evidence="7">Belongs to the binding-protein-dependent transport system permease family.</text>
</comment>
<sequence length="316" mass="35044">MATPVLPLARGRNTARPRAGMSAIERSRRRLFWPMLAPALILMILFYLVPIIFAGWLSLNEWDGINELKWVGLDNYIRLSKDPVFIGSIINTLKILFIVGIVTFVFAFGLTMILRDMMGKKFVRSVLFFPTLINAMVFGIFAGFLFSPSGPVNKLLLLVGVQDPPKWLAQDNLFNMIMIVMIWSATGYFTTIIMSAVDQIPAYYYEAAGLDGAGPWTKFRHVTLPLAWDVISVCAVLWTMSSVKVFELILVFGGSTAKPPPTSTWSTALYVFQAAFGSGGDREFGISAASAIVSLVLVTVLTIGLRRMLRRDAVEI</sequence>
<feature type="transmembrane region" description="Helical" evidence="7">
    <location>
        <begin position="31"/>
        <end position="57"/>
    </location>
</feature>
<evidence type="ECO:0000256" key="2">
    <source>
        <dbReference type="ARBA" id="ARBA00022448"/>
    </source>
</evidence>
<evidence type="ECO:0000313" key="9">
    <source>
        <dbReference type="Proteomes" id="UP000246303"/>
    </source>
</evidence>
<evidence type="ECO:0000256" key="7">
    <source>
        <dbReference type="RuleBase" id="RU363032"/>
    </source>
</evidence>
<keyword evidence="4 7" id="KW-0812">Transmembrane</keyword>
<keyword evidence="3" id="KW-1003">Cell membrane</keyword>
<feature type="transmembrane region" description="Helical" evidence="7">
    <location>
        <begin position="226"/>
        <end position="252"/>
    </location>
</feature>
<dbReference type="InterPro" id="IPR000515">
    <property type="entry name" value="MetI-like"/>
</dbReference>
<accession>A0A2V3DTI1</accession>
<proteinExistence type="inferred from homology"/>
<dbReference type="RefSeq" id="WP_110105513.1">
    <property type="nucleotide sequence ID" value="NZ_JACBZZ010000001.1"/>
</dbReference>
<dbReference type="GO" id="GO:0055085">
    <property type="term" value="P:transmembrane transport"/>
    <property type="evidence" value="ECO:0007669"/>
    <property type="project" value="InterPro"/>
</dbReference>
<dbReference type="PROSITE" id="PS50928">
    <property type="entry name" value="ABC_TM1"/>
    <property type="match status" value="1"/>
</dbReference>
<evidence type="ECO:0000256" key="6">
    <source>
        <dbReference type="ARBA" id="ARBA00023136"/>
    </source>
</evidence>
<dbReference type="Proteomes" id="UP000246303">
    <property type="component" value="Unassembled WGS sequence"/>
</dbReference>
<dbReference type="GO" id="GO:0005886">
    <property type="term" value="C:plasma membrane"/>
    <property type="evidence" value="ECO:0007669"/>
    <property type="project" value="UniProtKB-SubCell"/>
</dbReference>
<keyword evidence="9" id="KW-1185">Reference proteome</keyword>
<keyword evidence="5 7" id="KW-1133">Transmembrane helix</keyword>
<feature type="transmembrane region" description="Helical" evidence="7">
    <location>
        <begin position="95"/>
        <end position="114"/>
    </location>
</feature>
<dbReference type="PANTHER" id="PTHR30193:SF41">
    <property type="entry name" value="DIACETYLCHITOBIOSE UPTAKE SYSTEM PERMEASE PROTEIN NGCF"/>
    <property type="match status" value="1"/>
</dbReference>
<organism evidence="8 9">
    <name type="scientific">Arthrobacter psychrochitiniphilus</name>
    <dbReference type="NCBI Taxonomy" id="291045"/>
    <lineage>
        <taxon>Bacteria</taxon>
        <taxon>Bacillati</taxon>
        <taxon>Actinomycetota</taxon>
        <taxon>Actinomycetes</taxon>
        <taxon>Micrococcales</taxon>
        <taxon>Micrococcaceae</taxon>
        <taxon>Arthrobacter</taxon>
    </lineage>
</organism>
<dbReference type="InterPro" id="IPR035906">
    <property type="entry name" value="MetI-like_sf"/>
</dbReference>
<dbReference type="InterPro" id="IPR051393">
    <property type="entry name" value="ABC_transporter_permease"/>
</dbReference>
<dbReference type="AlphaFoldDB" id="A0A2V3DTI1"/>
<gene>
    <name evidence="8" type="ORF">CVS29_06415</name>
</gene>
<dbReference type="CDD" id="cd06261">
    <property type="entry name" value="TM_PBP2"/>
    <property type="match status" value="1"/>
</dbReference>
<protein>
    <submittedName>
        <fullName evidence="8">Sugar ABC transporter permease</fullName>
    </submittedName>
</protein>
<evidence type="ECO:0000256" key="3">
    <source>
        <dbReference type="ARBA" id="ARBA00022475"/>
    </source>
</evidence>
<dbReference type="OrthoDB" id="34224at2"/>
<dbReference type="SUPFAM" id="SSF161098">
    <property type="entry name" value="MetI-like"/>
    <property type="match status" value="1"/>
</dbReference>
<dbReference type="PANTHER" id="PTHR30193">
    <property type="entry name" value="ABC TRANSPORTER PERMEASE PROTEIN"/>
    <property type="match status" value="1"/>
</dbReference>
<evidence type="ECO:0000313" key="8">
    <source>
        <dbReference type="EMBL" id="PXA66320.1"/>
    </source>
</evidence>
<comment type="subcellular location">
    <subcellularLocation>
        <location evidence="1 7">Cell membrane</location>
        <topology evidence="1 7">Multi-pass membrane protein</topology>
    </subcellularLocation>
</comment>